<sequence length="379" mass="42708">MQRIFRLYLDGRGDRAIATDLNRENIPCPSAHRPEQNRHRSGDGWQATTVAAILQNLRYTGYAIFGRWTKTEQLLDPDDVAAGHIVKFKRSPAQRIVRSGRPAHPAIVSVETFTQATLERKKRAGTGNRARGRLERTRPITTANVYQFRGRIHCDICNRKMQGEMHRKAVYYRCRGRSLAPGSPVQGIHPATVDLREADIIEPINDWLSTLFHPDHLDSTIAALLDAQDDSERDTRRASLRRRIDQASTRIERHLAAIEAGVDPQAVVGAMNSAQADKAAAQVELDNLPTEERLTETELRKIIESYGDVRLILAGGAPEHTKELYNAIELQIRYAHLEHRMTITTSPVGDSTGVRRGTRPLRTPTVPTDLDHDRLIRSR</sequence>
<dbReference type="InterPro" id="IPR050639">
    <property type="entry name" value="SSR_resolvase"/>
</dbReference>
<dbReference type="InterPro" id="IPR038109">
    <property type="entry name" value="DNA_bind_recomb_sf"/>
</dbReference>
<dbReference type="Proteomes" id="UP000658127">
    <property type="component" value="Unassembled WGS sequence"/>
</dbReference>
<keyword evidence="1" id="KW-0238">DNA-binding</keyword>
<evidence type="ECO:0000259" key="4">
    <source>
        <dbReference type="PROSITE" id="PS51737"/>
    </source>
</evidence>
<evidence type="ECO:0000256" key="3">
    <source>
        <dbReference type="SAM" id="MobiDB-lite"/>
    </source>
</evidence>
<dbReference type="Pfam" id="PF07508">
    <property type="entry name" value="Recombinase"/>
    <property type="match status" value="1"/>
</dbReference>
<feature type="domain" description="Recombinase" evidence="4">
    <location>
        <begin position="1"/>
        <end position="127"/>
    </location>
</feature>
<dbReference type="PANTHER" id="PTHR30461">
    <property type="entry name" value="DNA-INVERTASE FROM LAMBDOID PROPHAGE"/>
    <property type="match status" value="1"/>
</dbReference>
<dbReference type="PROSITE" id="PS51737">
    <property type="entry name" value="RECOMBINASE_DNA_BIND"/>
    <property type="match status" value="1"/>
</dbReference>
<organism evidence="5 6">
    <name type="scientific">Nocardia rhizosphaerihabitans</name>
    <dbReference type="NCBI Taxonomy" id="1691570"/>
    <lineage>
        <taxon>Bacteria</taxon>
        <taxon>Bacillati</taxon>
        <taxon>Actinomycetota</taxon>
        <taxon>Actinomycetes</taxon>
        <taxon>Mycobacteriales</taxon>
        <taxon>Nocardiaceae</taxon>
        <taxon>Nocardia</taxon>
    </lineage>
</organism>
<accession>A0ABQ2KD06</accession>
<comment type="caution">
    <text evidence="5">The sequence shown here is derived from an EMBL/GenBank/DDBJ whole genome shotgun (WGS) entry which is preliminary data.</text>
</comment>
<feature type="compositionally biased region" description="Basic and acidic residues" evidence="3">
    <location>
        <begin position="369"/>
        <end position="379"/>
    </location>
</feature>
<gene>
    <name evidence="5" type="ORF">GCM10011610_26620</name>
</gene>
<keyword evidence="6" id="KW-1185">Reference proteome</keyword>
<evidence type="ECO:0000313" key="5">
    <source>
        <dbReference type="EMBL" id="GGN78749.1"/>
    </source>
</evidence>
<dbReference type="EMBL" id="BMNE01000003">
    <property type="protein sequence ID" value="GGN78749.1"/>
    <property type="molecule type" value="Genomic_DNA"/>
</dbReference>
<feature type="region of interest" description="Disordered" evidence="3">
    <location>
        <begin position="345"/>
        <end position="379"/>
    </location>
</feature>
<evidence type="ECO:0000256" key="2">
    <source>
        <dbReference type="ARBA" id="ARBA00023172"/>
    </source>
</evidence>
<dbReference type="RefSeq" id="WP_229739793.1">
    <property type="nucleotide sequence ID" value="NZ_BMNE01000003.1"/>
</dbReference>
<protein>
    <recommendedName>
        <fullName evidence="4">Recombinase domain-containing protein</fullName>
    </recommendedName>
</protein>
<evidence type="ECO:0000256" key="1">
    <source>
        <dbReference type="ARBA" id="ARBA00023125"/>
    </source>
</evidence>
<evidence type="ECO:0000313" key="6">
    <source>
        <dbReference type="Proteomes" id="UP000658127"/>
    </source>
</evidence>
<dbReference type="PANTHER" id="PTHR30461:SF2">
    <property type="entry name" value="SERINE RECOMBINASE PINE-RELATED"/>
    <property type="match status" value="1"/>
</dbReference>
<reference evidence="6" key="1">
    <citation type="journal article" date="2019" name="Int. J. Syst. Evol. Microbiol.">
        <title>The Global Catalogue of Microorganisms (GCM) 10K type strain sequencing project: providing services to taxonomists for standard genome sequencing and annotation.</title>
        <authorList>
            <consortium name="The Broad Institute Genomics Platform"/>
            <consortium name="The Broad Institute Genome Sequencing Center for Infectious Disease"/>
            <person name="Wu L."/>
            <person name="Ma J."/>
        </authorList>
    </citation>
    <scope>NUCLEOTIDE SEQUENCE [LARGE SCALE GENOMIC DNA]</scope>
    <source>
        <strain evidence="6">CGMCC 4.7329</strain>
    </source>
</reference>
<keyword evidence="2" id="KW-0233">DNA recombination</keyword>
<name>A0ABQ2KD06_9NOCA</name>
<dbReference type="InterPro" id="IPR011109">
    <property type="entry name" value="DNA_bind_recombinase_dom"/>
</dbReference>
<proteinExistence type="predicted"/>
<dbReference type="Gene3D" id="3.90.1750.20">
    <property type="entry name" value="Putative Large Serine Recombinase, Chain B, Domain 2"/>
    <property type="match status" value="1"/>
</dbReference>